<accession>A0ABP5U759</accession>
<reference evidence="10" key="1">
    <citation type="journal article" date="2019" name="Int. J. Syst. Evol. Microbiol.">
        <title>The Global Catalogue of Microorganisms (GCM) 10K type strain sequencing project: providing services to taxonomists for standard genome sequencing and annotation.</title>
        <authorList>
            <consortium name="The Broad Institute Genomics Platform"/>
            <consortium name="The Broad Institute Genome Sequencing Center for Infectious Disease"/>
            <person name="Wu L."/>
            <person name="Ma J."/>
        </authorList>
    </citation>
    <scope>NUCLEOTIDE SEQUENCE [LARGE SCALE GENOMIC DNA]</scope>
    <source>
        <strain evidence="10">JCM 16227</strain>
    </source>
</reference>
<organism evidence="9 10">
    <name type="scientific">Gordonia cholesterolivorans</name>
    <dbReference type="NCBI Taxonomy" id="559625"/>
    <lineage>
        <taxon>Bacteria</taxon>
        <taxon>Bacillati</taxon>
        <taxon>Actinomycetota</taxon>
        <taxon>Actinomycetes</taxon>
        <taxon>Mycobacteriales</taxon>
        <taxon>Gordoniaceae</taxon>
        <taxon>Gordonia</taxon>
    </lineage>
</organism>
<evidence type="ECO:0000256" key="6">
    <source>
        <dbReference type="ARBA" id="ARBA00022989"/>
    </source>
</evidence>
<dbReference type="PANTHER" id="PTHR34979">
    <property type="entry name" value="INNER MEMBRANE PROTEIN YGAZ"/>
    <property type="match status" value="1"/>
</dbReference>
<proteinExistence type="inferred from homology"/>
<keyword evidence="5 8" id="KW-0812">Transmembrane</keyword>
<evidence type="ECO:0000256" key="4">
    <source>
        <dbReference type="ARBA" id="ARBA00022475"/>
    </source>
</evidence>
<protein>
    <submittedName>
        <fullName evidence="9">AzlC family ABC transporter permease</fullName>
    </submittedName>
</protein>
<dbReference type="EMBL" id="BAAARB010000002">
    <property type="protein sequence ID" value="GAA2368977.1"/>
    <property type="molecule type" value="Genomic_DNA"/>
</dbReference>
<evidence type="ECO:0000256" key="5">
    <source>
        <dbReference type="ARBA" id="ARBA00022692"/>
    </source>
</evidence>
<evidence type="ECO:0000256" key="2">
    <source>
        <dbReference type="ARBA" id="ARBA00010735"/>
    </source>
</evidence>
<comment type="caution">
    <text evidence="9">The sequence shown here is derived from an EMBL/GenBank/DDBJ whole genome shotgun (WGS) entry which is preliminary data.</text>
</comment>
<evidence type="ECO:0000313" key="9">
    <source>
        <dbReference type="EMBL" id="GAA2368977.1"/>
    </source>
</evidence>
<feature type="transmembrane region" description="Helical" evidence="8">
    <location>
        <begin position="50"/>
        <end position="72"/>
    </location>
</feature>
<name>A0ABP5U759_9ACTN</name>
<keyword evidence="10" id="KW-1185">Reference proteome</keyword>
<dbReference type="PANTHER" id="PTHR34979:SF1">
    <property type="entry name" value="INNER MEMBRANE PROTEIN YGAZ"/>
    <property type="match status" value="1"/>
</dbReference>
<feature type="transmembrane region" description="Helical" evidence="8">
    <location>
        <begin position="120"/>
        <end position="146"/>
    </location>
</feature>
<dbReference type="Pfam" id="PF03591">
    <property type="entry name" value="AzlC"/>
    <property type="match status" value="1"/>
</dbReference>
<evidence type="ECO:0000256" key="8">
    <source>
        <dbReference type="SAM" id="Phobius"/>
    </source>
</evidence>
<evidence type="ECO:0000313" key="10">
    <source>
        <dbReference type="Proteomes" id="UP001501170"/>
    </source>
</evidence>
<feature type="transmembrane region" description="Helical" evidence="8">
    <location>
        <begin position="177"/>
        <end position="206"/>
    </location>
</feature>
<keyword evidence="7 8" id="KW-0472">Membrane</keyword>
<keyword evidence="6 8" id="KW-1133">Transmembrane helix</keyword>
<sequence>MRRAPREIIAIAFSLWIVGVSYGAAAHGIGMAWWQVLLMACVVLAGSSEFVFVSVVAGGGLPVVGALAGLLVNLRNFSYGLSAGRFLRDDRSAYAAAHMVNDETAVYSAGHRDVTAARSAFVICGTAVVIAWPLGALTGAMVGQVIASPETLGLDAAFPALLIALALPALRDRETRWAALFGGTIALATAGFVAAGLPIVLALFGIPLGLMVTGRPRVDRSREPESVPS</sequence>
<feature type="transmembrane region" description="Helical" evidence="8">
    <location>
        <begin position="152"/>
        <end position="170"/>
    </location>
</feature>
<evidence type="ECO:0000256" key="3">
    <source>
        <dbReference type="ARBA" id="ARBA00022448"/>
    </source>
</evidence>
<dbReference type="InterPro" id="IPR011606">
    <property type="entry name" value="Brnchd-chn_aa_trnsp_permease"/>
</dbReference>
<evidence type="ECO:0000256" key="1">
    <source>
        <dbReference type="ARBA" id="ARBA00004651"/>
    </source>
</evidence>
<gene>
    <name evidence="9" type="ORF">GCM10009855_05320</name>
</gene>
<comment type="similarity">
    <text evidence="2">Belongs to the AzlC family.</text>
</comment>
<comment type="subcellular location">
    <subcellularLocation>
        <location evidence="1">Cell membrane</location>
        <topology evidence="1">Multi-pass membrane protein</topology>
    </subcellularLocation>
</comment>
<keyword evidence="4" id="KW-1003">Cell membrane</keyword>
<evidence type="ECO:0000256" key="7">
    <source>
        <dbReference type="ARBA" id="ARBA00023136"/>
    </source>
</evidence>
<dbReference type="Proteomes" id="UP001501170">
    <property type="component" value="Unassembled WGS sequence"/>
</dbReference>
<keyword evidence="3" id="KW-0813">Transport</keyword>